<evidence type="ECO:0000313" key="1">
    <source>
        <dbReference type="EMBL" id="KGF53666.1"/>
    </source>
</evidence>
<evidence type="ECO:0000313" key="2">
    <source>
        <dbReference type="Proteomes" id="UP000029585"/>
    </source>
</evidence>
<gene>
    <name evidence="1" type="ORF">HMPREF9460_03486</name>
</gene>
<organism evidence="1 2">
    <name type="scientific">Flavonifractor plautii 1_3_50AFAA</name>
    <dbReference type="NCBI Taxonomy" id="742738"/>
    <lineage>
        <taxon>Bacteria</taxon>
        <taxon>Bacillati</taxon>
        <taxon>Bacillota</taxon>
        <taxon>Clostridia</taxon>
        <taxon>Eubacteriales</taxon>
        <taxon>Oscillospiraceae</taxon>
        <taxon>Flavonifractor</taxon>
    </lineage>
</organism>
<protein>
    <submittedName>
        <fullName evidence="1">Uncharacterized protein</fullName>
    </submittedName>
</protein>
<dbReference type="AlphaFoldDB" id="A0A096B3Y3"/>
<dbReference type="PATRIC" id="fig|742738.3.peg.3589"/>
<keyword evidence="2" id="KW-1185">Reference proteome</keyword>
<dbReference type="Proteomes" id="UP000029585">
    <property type="component" value="Unassembled WGS sequence"/>
</dbReference>
<dbReference type="RefSeq" id="WP_007488578.1">
    <property type="nucleotide sequence ID" value="NZ_KN174166.1"/>
</dbReference>
<proteinExistence type="predicted"/>
<dbReference type="GeneID" id="63972307"/>
<name>A0A096B3Y3_FLAPL</name>
<sequence length="198" mass="21712">MASRRKLPLVLFLITLVLLAGAVVLLLRGRPVTLERIAARQGYAITGQEEATVTLTLSREQMPEGFPEEVPISQAEGELKLPLLQDGDTTFYLTAFARSDEDPGTLYAVIQPEHQLSREGGQLLLPYRIDEDGGITAQLRVSDLPVQADGEDRPDAARLASQGPGEQFALYVDRALFLRSDAITIQLGSFYRLTYAPA</sequence>
<accession>A0A096B3Y3</accession>
<dbReference type="EMBL" id="ADLO01000105">
    <property type="protein sequence ID" value="KGF53666.1"/>
    <property type="molecule type" value="Genomic_DNA"/>
</dbReference>
<comment type="caution">
    <text evidence="1">The sequence shown here is derived from an EMBL/GenBank/DDBJ whole genome shotgun (WGS) entry which is preliminary data.</text>
</comment>
<reference evidence="1 2" key="1">
    <citation type="submission" date="2011-08" db="EMBL/GenBank/DDBJ databases">
        <title>The Genome Sequence of Clostridium orbiscindens 1_3_50AFAA.</title>
        <authorList>
            <consortium name="The Broad Institute Genome Sequencing Platform"/>
            <person name="Earl A."/>
            <person name="Ward D."/>
            <person name="Feldgarden M."/>
            <person name="Gevers D."/>
            <person name="Daigneault M."/>
            <person name="Strauss J."/>
            <person name="Allen-Vercoe E."/>
            <person name="Young S.K."/>
            <person name="Zeng Q."/>
            <person name="Gargeya S."/>
            <person name="Fitzgerald M."/>
            <person name="Haas B."/>
            <person name="Abouelleil A."/>
            <person name="Alvarado L."/>
            <person name="Arachchi H.M."/>
            <person name="Berlin A."/>
            <person name="Brown A."/>
            <person name="Chapman S.B."/>
            <person name="Chen Z."/>
            <person name="Dunbar C."/>
            <person name="Freedman E."/>
            <person name="Gearin G."/>
            <person name="Gellesch M."/>
            <person name="Goldberg J."/>
            <person name="Griggs A."/>
            <person name="Gujja S."/>
            <person name="Heiman D."/>
            <person name="Howarth C."/>
            <person name="Larson L."/>
            <person name="Lui A."/>
            <person name="MacDonald P.J.P."/>
            <person name="Montmayeur A."/>
            <person name="Murphy C."/>
            <person name="Neiman D."/>
            <person name="Pearson M."/>
            <person name="Priest M."/>
            <person name="Roberts A."/>
            <person name="Saif S."/>
            <person name="Shea T."/>
            <person name="Shenoy N."/>
            <person name="Sisk P."/>
            <person name="Stolte C."/>
            <person name="Sykes S."/>
            <person name="Wortman J."/>
            <person name="Nusbaum C."/>
            <person name="Birren B."/>
        </authorList>
    </citation>
    <scope>NUCLEOTIDE SEQUENCE [LARGE SCALE GENOMIC DNA]</scope>
    <source>
        <strain evidence="1 2">1_3_50AFAA</strain>
    </source>
</reference>
<dbReference type="HOGENOM" id="CLU_1376611_0_0_9"/>